<comment type="caution">
    <text evidence="3">The sequence shown here is derived from an EMBL/GenBank/DDBJ whole genome shotgun (WGS) entry which is preliminary data.</text>
</comment>
<dbReference type="RefSeq" id="WP_140474325.1">
    <property type="nucleotide sequence ID" value="NZ_RCZD01000011.1"/>
</dbReference>
<reference evidence="3 4" key="1">
    <citation type="journal article" date="2019" name="Environ. Microbiol.">
        <title>Species interactions and distinct microbial communities in high Arctic permafrost affected cryosols are associated with the CH4 and CO2 gas fluxes.</title>
        <authorList>
            <person name="Altshuler I."/>
            <person name="Hamel J."/>
            <person name="Turney S."/>
            <person name="Magnuson E."/>
            <person name="Levesque R."/>
            <person name="Greer C."/>
            <person name="Whyte L.G."/>
        </authorList>
    </citation>
    <scope>NUCLEOTIDE SEQUENCE [LARGE SCALE GENOMIC DNA]</scope>
    <source>
        <strain evidence="3 4">E4</strain>
    </source>
</reference>
<sequence>MMRIDAHQHFWRYRPQDYRWISDEMAVLKADFLPEQLLPTLQRHDMQGSILVQACSDIAGTQWLLNIAEQTEFVRAVTGWVDLASPQLAGQLALLAHPLLRGFRHQVQDEPSPAHWLADPAVNNGLRQIQQQGYVYEILVTHRHLADAAQFAARHDRHALVLDHFGKPDLHLGAAHWAKQIAPLAALPHVSCKISGLLTEPRPAGVTLHDLLPYFEVVLEAFGSERLMFGSDWPVCLLAGRDENPWALCEQATATLSSDEQAALYGGNACAIYRLQETSNESASAK</sequence>
<keyword evidence="3" id="KW-0378">Hydrolase</keyword>
<gene>
    <name evidence="3" type="ORF">EAH77_18740</name>
</gene>
<dbReference type="InterPro" id="IPR052350">
    <property type="entry name" value="Metallo-dep_Lactonases"/>
</dbReference>
<evidence type="ECO:0000259" key="2">
    <source>
        <dbReference type="Pfam" id="PF04909"/>
    </source>
</evidence>
<dbReference type="Pfam" id="PF04909">
    <property type="entry name" value="Amidohydro_2"/>
    <property type="match status" value="1"/>
</dbReference>
<dbReference type="PANTHER" id="PTHR43569">
    <property type="entry name" value="AMIDOHYDROLASE"/>
    <property type="match status" value="1"/>
</dbReference>
<accession>A0A502G946</accession>
<dbReference type="InterPro" id="IPR006680">
    <property type="entry name" value="Amidohydro-rel"/>
</dbReference>
<proteinExistence type="inferred from homology"/>
<evidence type="ECO:0000256" key="1">
    <source>
        <dbReference type="ARBA" id="ARBA00038310"/>
    </source>
</evidence>
<dbReference type="SUPFAM" id="SSF51556">
    <property type="entry name" value="Metallo-dependent hydrolases"/>
    <property type="match status" value="1"/>
</dbReference>
<dbReference type="Proteomes" id="UP000317663">
    <property type="component" value="Unassembled WGS sequence"/>
</dbReference>
<comment type="similarity">
    <text evidence="1">Belongs to the metallo-dependent hydrolases superfamily.</text>
</comment>
<evidence type="ECO:0000313" key="3">
    <source>
        <dbReference type="EMBL" id="TPG58284.1"/>
    </source>
</evidence>
<keyword evidence="4" id="KW-1185">Reference proteome</keyword>
<dbReference type="Gene3D" id="3.20.20.140">
    <property type="entry name" value="Metal-dependent hydrolases"/>
    <property type="match status" value="1"/>
</dbReference>
<dbReference type="InterPro" id="IPR032466">
    <property type="entry name" value="Metal_Hydrolase"/>
</dbReference>
<evidence type="ECO:0000313" key="4">
    <source>
        <dbReference type="Proteomes" id="UP000317663"/>
    </source>
</evidence>
<organism evidence="3 4">
    <name type="scientific">Ewingella americana</name>
    <dbReference type="NCBI Taxonomy" id="41202"/>
    <lineage>
        <taxon>Bacteria</taxon>
        <taxon>Pseudomonadati</taxon>
        <taxon>Pseudomonadota</taxon>
        <taxon>Gammaproteobacteria</taxon>
        <taxon>Enterobacterales</taxon>
        <taxon>Yersiniaceae</taxon>
        <taxon>Ewingella</taxon>
    </lineage>
</organism>
<protein>
    <submittedName>
        <fullName evidence="3">Amidohydrolase</fullName>
    </submittedName>
</protein>
<dbReference type="OrthoDB" id="9787654at2"/>
<dbReference type="EMBL" id="RCZD01000011">
    <property type="protein sequence ID" value="TPG58284.1"/>
    <property type="molecule type" value="Genomic_DNA"/>
</dbReference>
<name>A0A502G946_9GAMM</name>
<dbReference type="PANTHER" id="PTHR43569:SF2">
    <property type="entry name" value="AMIDOHYDROLASE-RELATED DOMAIN-CONTAINING PROTEIN"/>
    <property type="match status" value="1"/>
</dbReference>
<feature type="domain" description="Amidohydrolase-related" evidence="2">
    <location>
        <begin position="4"/>
        <end position="275"/>
    </location>
</feature>
<dbReference type="GO" id="GO:0016787">
    <property type="term" value="F:hydrolase activity"/>
    <property type="evidence" value="ECO:0007669"/>
    <property type="project" value="UniProtKB-KW"/>
</dbReference>
<dbReference type="AlphaFoldDB" id="A0A502G946"/>